<evidence type="ECO:0000313" key="1">
    <source>
        <dbReference type="EMBL" id="KAJ9063686.1"/>
    </source>
</evidence>
<name>A0ACC2SN67_9FUNG</name>
<organism evidence="1 2">
    <name type="scientific">Entomophthora muscae</name>
    <dbReference type="NCBI Taxonomy" id="34485"/>
    <lineage>
        <taxon>Eukaryota</taxon>
        <taxon>Fungi</taxon>
        <taxon>Fungi incertae sedis</taxon>
        <taxon>Zoopagomycota</taxon>
        <taxon>Entomophthoromycotina</taxon>
        <taxon>Entomophthoromycetes</taxon>
        <taxon>Entomophthorales</taxon>
        <taxon>Entomophthoraceae</taxon>
        <taxon>Entomophthora</taxon>
    </lineage>
</organism>
<evidence type="ECO:0000313" key="2">
    <source>
        <dbReference type="Proteomes" id="UP001165960"/>
    </source>
</evidence>
<protein>
    <submittedName>
        <fullName evidence="1">Uncharacterized protein</fullName>
    </submittedName>
</protein>
<sequence length="93" mass="10002">MVFTSNIFDSASSQASFNGGKAQNVEAPVYTQAFEAGNEKAGLLLTPDVRIVNSSSLETWAQEQESNPDPGFLWATGPVDCLPAFFWDQAPTS</sequence>
<reference evidence="1" key="1">
    <citation type="submission" date="2022-04" db="EMBL/GenBank/DDBJ databases">
        <title>Genome of the entomopathogenic fungus Entomophthora muscae.</title>
        <authorList>
            <person name="Elya C."/>
            <person name="Lovett B.R."/>
            <person name="Lee E."/>
            <person name="Macias A.M."/>
            <person name="Hajek A.E."/>
            <person name="De Bivort B.L."/>
            <person name="Kasson M.T."/>
            <person name="De Fine Licht H.H."/>
            <person name="Stajich J.E."/>
        </authorList>
    </citation>
    <scope>NUCLEOTIDE SEQUENCE</scope>
    <source>
        <strain evidence="1">Berkeley</strain>
    </source>
</reference>
<dbReference type="EMBL" id="QTSX02004737">
    <property type="protein sequence ID" value="KAJ9063686.1"/>
    <property type="molecule type" value="Genomic_DNA"/>
</dbReference>
<accession>A0ACC2SN67</accession>
<dbReference type="Proteomes" id="UP001165960">
    <property type="component" value="Unassembled WGS sequence"/>
</dbReference>
<comment type="caution">
    <text evidence="1">The sequence shown here is derived from an EMBL/GenBank/DDBJ whole genome shotgun (WGS) entry which is preliminary data.</text>
</comment>
<keyword evidence="2" id="KW-1185">Reference proteome</keyword>
<gene>
    <name evidence="1" type="ORF">DSO57_1038357</name>
</gene>
<proteinExistence type="predicted"/>